<dbReference type="AlphaFoldDB" id="A0A508ACM1"/>
<evidence type="ECO:0000259" key="1">
    <source>
        <dbReference type="Pfam" id="PF08808"/>
    </source>
</evidence>
<dbReference type="InterPro" id="IPR014914">
    <property type="entry name" value="RES_dom"/>
</dbReference>
<dbReference type="Proteomes" id="UP000319010">
    <property type="component" value="Unassembled WGS sequence"/>
</dbReference>
<name>A0A508ACM1_9ACTO</name>
<gene>
    <name evidence="2" type="ORF">FK256_06395</name>
</gene>
<evidence type="ECO:0000313" key="3">
    <source>
        <dbReference type="Proteomes" id="UP000319010"/>
    </source>
</evidence>
<evidence type="ECO:0000313" key="2">
    <source>
        <dbReference type="EMBL" id="TQD43572.1"/>
    </source>
</evidence>
<proteinExistence type="predicted"/>
<dbReference type="EMBL" id="VICB01000006">
    <property type="protein sequence ID" value="TQD43572.1"/>
    <property type="molecule type" value="Genomic_DNA"/>
</dbReference>
<protein>
    <submittedName>
        <fullName evidence="2">RES domain-containing protein</fullName>
    </submittedName>
</protein>
<reference evidence="2 3" key="1">
    <citation type="submission" date="2019-06" db="EMBL/GenBank/DDBJ databases">
        <title>Draft genome sequence of Actinomyces johnsonii CCUG 34287T.</title>
        <authorList>
            <person name="Salva-Serra F."/>
            <person name="Cardew S."/>
            <person name="Moore E."/>
        </authorList>
    </citation>
    <scope>NUCLEOTIDE SEQUENCE [LARGE SCALE GENOMIC DNA]</scope>
    <source>
        <strain evidence="2 3">CCUG 34287</strain>
    </source>
</reference>
<organism evidence="2 3">
    <name type="scientific">Actinomyces johnsonii</name>
    <dbReference type="NCBI Taxonomy" id="544581"/>
    <lineage>
        <taxon>Bacteria</taxon>
        <taxon>Bacillati</taxon>
        <taxon>Actinomycetota</taxon>
        <taxon>Actinomycetes</taxon>
        <taxon>Actinomycetales</taxon>
        <taxon>Actinomycetaceae</taxon>
        <taxon>Actinomyces</taxon>
    </lineage>
</organism>
<sequence>MDRAELVRIVFAASRFPLPWGEMRTWGPHPRCRWDPHPLPTGEHPDCGVLYTAGDLLTCAAEVFADTRVIDTRSDMPLLQVWETTRPLRLLDLTNTWALRNGASVSLDSAHRSTCRAWARAIRVQLPDIDGLRTRSTMTGNDMTVLFSPARDSLPTLPRYAEPLVDATIYALLTVLAPEIGYEIV</sequence>
<accession>A0A508ACM1</accession>
<feature type="domain" description="RES" evidence="1">
    <location>
        <begin position="32"/>
        <end position="155"/>
    </location>
</feature>
<dbReference type="Pfam" id="PF08808">
    <property type="entry name" value="RES"/>
    <property type="match status" value="1"/>
</dbReference>
<comment type="caution">
    <text evidence="2">The sequence shown here is derived from an EMBL/GenBank/DDBJ whole genome shotgun (WGS) entry which is preliminary data.</text>
</comment>